<dbReference type="AlphaFoldDB" id="A0A1X6NGG1"/>
<evidence type="ECO:0000256" key="1">
    <source>
        <dbReference type="ARBA" id="ARBA00008075"/>
    </source>
</evidence>
<dbReference type="InterPro" id="IPR051243">
    <property type="entry name" value="PcG_WD-repeat"/>
</dbReference>
<evidence type="ECO:0000313" key="9">
    <source>
        <dbReference type="Proteomes" id="UP000194127"/>
    </source>
</evidence>
<evidence type="ECO:0000256" key="5">
    <source>
        <dbReference type="ARBA" id="ARBA00023163"/>
    </source>
</evidence>
<feature type="repeat" description="WD" evidence="6">
    <location>
        <begin position="192"/>
        <end position="225"/>
    </location>
</feature>
<reference evidence="8 9" key="1">
    <citation type="submission" date="2017-04" db="EMBL/GenBank/DDBJ databases">
        <title>Genome Sequence of the Model Brown-Rot Fungus Postia placenta SB12.</title>
        <authorList>
            <consortium name="DOE Joint Genome Institute"/>
            <person name="Gaskell J."/>
            <person name="Kersten P."/>
            <person name="Larrondo L.F."/>
            <person name="Canessa P."/>
            <person name="Martinez D."/>
            <person name="Hibbett D."/>
            <person name="Schmoll M."/>
            <person name="Kubicek C.P."/>
            <person name="Martinez A.T."/>
            <person name="Yadav J."/>
            <person name="Master E."/>
            <person name="Magnuson J.K."/>
            <person name="James T."/>
            <person name="Yaver D."/>
            <person name="Berka R."/>
            <person name="Labutti K."/>
            <person name="Lipzen A."/>
            <person name="Aerts A."/>
            <person name="Barry K."/>
            <person name="Henrissat B."/>
            <person name="Blanchette R."/>
            <person name="Grigoriev I."/>
            <person name="Cullen D."/>
        </authorList>
    </citation>
    <scope>NUCLEOTIDE SEQUENCE [LARGE SCALE GENOMIC DNA]</scope>
    <source>
        <strain evidence="8 9">MAD-698-R-SB12</strain>
    </source>
</reference>
<protein>
    <submittedName>
        <fullName evidence="8">Uncharacterized protein</fullName>
    </submittedName>
</protein>
<dbReference type="Proteomes" id="UP000194127">
    <property type="component" value="Unassembled WGS sequence"/>
</dbReference>
<feature type="non-terminal residue" evidence="8">
    <location>
        <position position="1"/>
    </location>
</feature>
<keyword evidence="9" id="KW-1185">Reference proteome</keyword>
<dbReference type="InterPro" id="IPR036322">
    <property type="entry name" value="WD40_repeat_dom_sf"/>
</dbReference>
<keyword evidence="3" id="KW-0677">Repeat</keyword>
<evidence type="ECO:0000256" key="2">
    <source>
        <dbReference type="ARBA" id="ARBA00022574"/>
    </source>
</evidence>
<dbReference type="PROSITE" id="PS50294">
    <property type="entry name" value="WD_REPEATS_REGION"/>
    <property type="match status" value="1"/>
</dbReference>
<dbReference type="SUPFAM" id="SSF50978">
    <property type="entry name" value="WD40 repeat-like"/>
    <property type="match status" value="1"/>
</dbReference>
<evidence type="ECO:0000256" key="4">
    <source>
        <dbReference type="ARBA" id="ARBA00023015"/>
    </source>
</evidence>
<evidence type="ECO:0000256" key="6">
    <source>
        <dbReference type="PROSITE-ProRule" id="PRU00221"/>
    </source>
</evidence>
<dbReference type="STRING" id="670580.A0A1X6NGG1"/>
<comment type="similarity">
    <text evidence="1">Belongs to the WD repeat ESC family.</text>
</comment>
<dbReference type="InterPro" id="IPR015943">
    <property type="entry name" value="WD40/YVTN_repeat-like_dom_sf"/>
</dbReference>
<evidence type="ECO:0000313" key="8">
    <source>
        <dbReference type="EMBL" id="OSX67506.1"/>
    </source>
</evidence>
<evidence type="ECO:0000256" key="7">
    <source>
        <dbReference type="SAM" id="MobiDB-lite"/>
    </source>
</evidence>
<keyword evidence="2 6" id="KW-0853">WD repeat</keyword>
<gene>
    <name evidence="8" type="ORF">POSPLADRAFT_1130221</name>
</gene>
<dbReference type="Pfam" id="PF00400">
    <property type="entry name" value="WD40"/>
    <property type="match status" value="2"/>
</dbReference>
<proteinExistence type="inferred from homology"/>
<organism evidence="8 9">
    <name type="scientific">Postia placenta MAD-698-R-SB12</name>
    <dbReference type="NCBI Taxonomy" id="670580"/>
    <lineage>
        <taxon>Eukaryota</taxon>
        <taxon>Fungi</taxon>
        <taxon>Dikarya</taxon>
        <taxon>Basidiomycota</taxon>
        <taxon>Agaricomycotina</taxon>
        <taxon>Agaricomycetes</taxon>
        <taxon>Polyporales</taxon>
        <taxon>Adustoporiaceae</taxon>
        <taxon>Rhodonia</taxon>
    </lineage>
</organism>
<dbReference type="RefSeq" id="XP_024344300.1">
    <property type="nucleotide sequence ID" value="XM_024483934.1"/>
</dbReference>
<evidence type="ECO:0000256" key="3">
    <source>
        <dbReference type="ARBA" id="ARBA00022737"/>
    </source>
</evidence>
<feature type="compositionally biased region" description="Low complexity" evidence="7">
    <location>
        <begin position="447"/>
        <end position="462"/>
    </location>
</feature>
<keyword evidence="5" id="KW-0804">Transcription</keyword>
<dbReference type="GeneID" id="36328883"/>
<accession>A0A1X6NGG1</accession>
<dbReference type="SMART" id="SM00320">
    <property type="entry name" value="WD40"/>
    <property type="match status" value="3"/>
</dbReference>
<dbReference type="InterPro" id="IPR001680">
    <property type="entry name" value="WD40_rpt"/>
</dbReference>
<feature type="region of interest" description="Disordered" evidence="7">
    <location>
        <begin position="390"/>
        <end position="466"/>
    </location>
</feature>
<feature type="compositionally biased region" description="Acidic residues" evidence="7">
    <location>
        <begin position="429"/>
        <end position="446"/>
    </location>
</feature>
<sequence>SATFPWGPDSMSTLWDGVVADAEILSNWKVMVHEYAGTVAVGCTGALVIFSKFGVTAHRIRLHDPTWNVACVAWTLNPEAPTDPMIVFTATSVVFILDVKTRNIVGKLRGHGGLITSLAVHPHHPYIFCTTSRDFTTRVYDLTLTPIQTPNNPHWLPNTTPSLAGPAHGLHSSEPEGEGIGRCVAVLVGGRSGGHKGAVFCAAFHPSSPLIATCGMDRAVKIWRMPPYKPDVLSREDRPLFSTHLIHKARVLSIAWLSGDILVSHSAPAIMRGATRDDMYEENGTVVIWQWLGFDRYLPPGKPIQKVMRGCASDYRNSESFKVLSAYHLPMTTRNMTVYTSLDHDPLLLVPMGKTIRVFNLSQFSPRAPIPFPISEDVVALTENLRLDDTERAGGSGNVEGLSASAGVDTDVGEDGLQATGYGDKEQSSGEDDSEGNAVDDDDDAPPEQGDVYDAPFPDFLPRMPPPAPLAELFDSVDGWDLDVTVDETRRSELPDITACEVALGGRVVVGVGGKGTMYVWRTR</sequence>
<name>A0A1X6NGG1_9APHY</name>
<dbReference type="PANTHER" id="PTHR10253">
    <property type="entry name" value="POLYCOMB PROTEIN"/>
    <property type="match status" value="1"/>
</dbReference>
<dbReference type="Gene3D" id="2.130.10.10">
    <property type="entry name" value="YVTN repeat-like/Quinoprotein amine dehydrogenase"/>
    <property type="match status" value="1"/>
</dbReference>
<dbReference type="PROSITE" id="PS50082">
    <property type="entry name" value="WD_REPEATS_2"/>
    <property type="match status" value="1"/>
</dbReference>
<dbReference type="OrthoDB" id="7318948at2759"/>
<keyword evidence="4" id="KW-0805">Transcription regulation</keyword>
<dbReference type="EMBL" id="KZ110591">
    <property type="protein sequence ID" value="OSX67506.1"/>
    <property type="molecule type" value="Genomic_DNA"/>
</dbReference>